<dbReference type="GeneTree" id="ENSGT00940000156292"/>
<evidence type="ECO:0000256" key="1">
    <source>
        <dbReference type="ARBA" id="ARBA00023449"/>
    </source>
</evidence>
<dbReference type="Gene3D" id="1.20.58.2220">
    <property type="entry name" value="Formin, FH2 domain"/>
    <property type="match status" value="1"/>
</dbReference>
<dbReference type="SMART" id="SM01139">
    <property type="entry name" value="Drf_FH3"/>
    <property type="match status" value="1"/>
</dbReference>
<dbReference type="Pfam" id="PF06367">
    <property type="entry name" value="Drf_FH3"/>
    <property type="match status" value="1"/>
</dbReference>
<evidence type="ECO:0000259" key="3">
    <source>
        <dbReference type="PROSITE" id="PS51231"/>
    </source>
</evidence>
<reference evidence="6" key="5">
    <citation type="submission" date="2025-09" db="UniProtKB">
        <authorList>
            <consortium name="Ensembl"/>
        </authorList>
    </citation>
    <scope>IDENTIFICATION</scope>
</reference>
<dbReference type="InterPro" id="IPR015425">
    <property type="entry name" value="FH2_Formin"/>
</dbReference>
<reference evidence="7" key="3">
    <citation type="journal article" date="2014" name="Nature">
        <title>Elephant shark genome provides unique insights into gnathostome evolution.</title>
        <authorList>
            <consortium name="International Elephant Shark Genome Sequencing Consortium"/>
            <person name="Venkatesh B."/>
            <person name="Lee A.P."/>
            <person name="Ravi V."/>
            <person name="Maurya A.K."/>
            <person name="Lian M.M."/>
            <person name="Swann J.B."/>
            <person name="Ohta Y."/>
            <person name="Flajnik M.F."/>
            <person name="Sutoh Y."/>
            <person name="Kasahara M."/>
            <person name="Hoon S."/>
            <person name="Gangu V."/>
            <person name="Roy S.W."/>
            <person name="Irimia M."/>
            <person name="Korzh V."/>
            <person name="Kondrychyn I."/>
            <person name="Lim Z.W."/>
            <person name="Tay B.H."/>
            <person name="Tohari S."/>
            <person name="Kong K.W."/>
            <person name="Ho S."/>
            <person name="Lorente-Galdos B."/>
            <person name="Quilez J."/>
            <person name="Marques-Bonet T."/>
            <person name="Raney B.J."/>
            <person name="Ingham P.W."/>
            <person name="Tay A."/>
            <person name="Hillier L.W."/>
            <person name="Minx P."/>
            <person name="Boehm T."/>
            <person name="Wilson R.K."/>
            <person name="Brenner S."/>
            <person name="Warren W.C."/>
        </authorList>
    </citation>
    <scope>NUCLEOTIDE SEQUENCE [LARGE SCALE GENOMIC DNA]</scope>
</reference>
<evidence type="ECO:0000256" key="2">
    <source>
        <dbReference type="SAM" id="MobiDB-lite"/>
    </source>
</evidence>
<name>A0A4W3HVB1_CALMI</name>
<dbReference type="GO" id="GO:0005829">
    <property type="term" value="C:cytosol"/>
    <property type="evidence" value="ECO:0007669"/>
    <property type="project" value="TreeGrafter"/>
</dbReference>
<dbReference type="SMART" id="SM00498">
    <property type="entry name" value="FH2"/>
    <property type="match status" value="1"/>
</dbReference>
<dbReference type="PANTHER" id="PTHR45857">
    <property type="entry name" value="FORMIN-LIKE PROTEIN"/>
    <property type="match status" value="1"/>
</dbReference>
<dbReference type="SUPFAM" id="SSF101447">
    <property type="entry name" value="Formin homology 2 domain (FH2 domain)"/>
    <property type="match status" value="1"/>
</dbReference>
<evidence type="ECO:0000259" key="5">
    <source>
        <dbReference type="PROSITE" id="PS51444"/>
    </source>
</evidence>
<dbReference type="Pfam" id="PF06371">
    <property type="entry name" value="Drf_GBD"/>
    <property type="match status" value="2"/>
</dbReference>
<dbReference type="InterPro" id="IPR016024">
    <property type="entry name" value="ARM-type_fold"/>
</dbReference>
<dbReference type="InterPro" id="IPR010473">
    <property type="entry name" value="GTPase-bd"/>
</dbReference>
<dbReference type="InterPro" id="IPR011989">
    <property type="entry name" value="ARM-like"/>
</dbReference>
<accession>A0A4W3HVB1</accession>
<dbReference type="Proteomes" id="UP000314986">
    <property type="component" value="Unassembled WGS sequence"/>
</dbReference>
<feature type="compositionally biased region" description="Basic and acidic residues" evidence="2">
    <location>
        <begin position="854"/>
        <end position="868"/>
    </location>
</feature>
<dbReference type="AlphaFoldDB" id="A0A4W3HVB1"/>
<dbReference type="InterPro" id="IPR014768">
    <property type="entry name" value="GBD/FH3_dom"/>
</dbReference>
<dbReference type="PROSITE" id="PS51444">
    <property type="entry name" value="FH2"/>
    <property type="match status" value="1"/>
</dbReference>
<dbReference type="Gene3D" id="1.25.10.10">
    <property type="entry name" value="Leucine-rich Repeat Variant"/>
    <property type="match status" value="1"/>
</dbReference>
<feature type="domain" description="GBD/FH3" evidence="4">
    <location>
        <begin position="5"/>
        <end position="458"/>
    </location>
</feature>
<protein>
    <submittedName>
        <fullName evidence="6">Formin like 1</fullName>
    </submittedName>
</protein>
<dbReference type="InterPro" id="IPR014767">
    <property type="entry name" value="DAD_dom"/>
</dbReference>
<dbReference type="PANTHER" id="PTHR45857:SF2">
    <property type="entry name" value="FORMIN-LIKE PROTEIN 1"/>
    <property type="match status" value="1"/>
</dbReference>
<dbReference type="SMART" id="SM01140">
    <property type="entry name" value="Drf_GBD"/>
    <property type="match status" value="1"/>
</dbReference>
<feature type="domain" description="DAD" evidence="3">
    <location>
        <begin position="831"/>
        <end position="865"/>
    </location>
</feature>
<dbReference type="InterPro" id="IPR042201">
    <property type="entry name" value="FH2_Formin_sf"/>
</dbReference>
<reference evidence="6" key="4">
    <citation type="submission" date="2025-08" db="UniProtKB">
        <authorList>
            <consortium name="Ensembl"/>
        </authorList>
    </citation>
    <scope>IDENTIFICATION</scope>
</reference>
<dbReference type="Ensembl" id="ENSCMIT00000019181.1">
    <property type="protein sequence ID" value="ENSCMIP00000018827.1"/>
    <property type="gene ID" value="ENSCMIG00000008778.1"/>
</dbReference>
<feature type="domain" description="FH2" evidence="5">
    <location>
        <begin position="415"/>
        <end position="805"/>
    </location>
</feature>
<dbReference type="SUPFAM" id="SSF48371">
    <property type="entry name" value="ARM repeat"/>
    <property type="match status" value="1"/>
</dbReference>
<comment type="similarity">
    <text evidence="1">Belongs to the formin homology family.</text>
</comment>
<feature type="region of interest" description="Disordered" evidence="2">
    <location>
        <begin position="342"/>
        <end position="362"/>
    </location>
</feature>
<reference evidence="7" key="2">
    <citation type="journal article" date="2007" name="PLoS Biol.">
        <title>Survey sequencing and comparative analysis of the elephant shark (Callorhinchus milii) genome.</title>
        <authorList>
            <person name="Venkatesh B."/>
            <person name="Kirkness E.F."/>
            <person name="Loh Y.H."/>
            <person name="Halpern A.L."/>
            <person name="Lee A.P."/>
            <person name="Johnson J."/>
            <person name="Dandona N."/>
            <person name="Viswanathan L.D."/>
            <person name="Tay A."/>
            <person name="Venter J.C."/>
            <person name="Strausberg R.L."/>
            <person name="Brenner S."/>
        </authorList>
    </citation>
    <scope>NUCLEOTIDE SEQUENCE [LARGE SCALE GENOMIC DNA]</scope>
</reference>
<dbReference type="InterPro" id="IPR043592">
    <property type="entry name" value="FMNL_animal"/>
</dbReference>
<dbReference type="GO" id="GO:0008360">
    <property type="term" value="P:regulation of cell shape"/>
    <property type="evidence" value="ECO:0007669"/>
    <property type="project" value="TreeGrafter"/>
</dbReference>
<dbReference type="GO" id="GO:0016477">
    <property type="term" value="P:cell migration"/>
    <property type="evidence" value="ECO:0007669"/>
    <property type="project" value="TreeGrafter"/>
</dbReference>
<reference evidence="7" key="1">
    <citation type="journal article" date="2006" name="Science">
        <title>Ancient noncoding elements conserved in the human genome.</title>
        <authorList>
            <person name="Venkatesh B."/>
            <person name="Kirkness E.F."/>
            <person name="Loh Y.H."/>
            <person name="Halpern A.L."/>
            <person name="Lee A.P."/>
            <person name="Johnson J."/>
            <person name="Dandona N."/>
            <person name="Viswanathan L.D."/>
            <person name="Tay A."/>
            <person name="Venter J.C."/>
            <person name="Strausberg R.L."/>
            <person name="Brenner S."/>
        </authorList>
    </citation>
    <scope>NUCLEOTIDE SEQUENCE [LARGE SCALE GENOMIC DNA]</scope>
</reference>
<dbReference type="GO" id="GO:0030866">
    <property type="term" value="P:cortical actin cytoskeleton organization"/>
    <property type="evidence" value="ECO:0007669"/>
    <property type="project" value="TreeGrafter"/>
</dbReference>
<dbReference type="PROSITE" id="PS51232">
    <property type="entry name" value="GBD_FH3"/>
    <property type="match status" value="1"/>
</dbReference>
<dbReference type="PROSITE" id="PS51231">
    <property type="entry name" value="DAD"/>
    <property type="match status" value="1"/>
</dbReference>
<dbReference type="GO" id="GO:0031267">
    <property type="term" value="F:small GTPase binding"/>
    <property type="evidence" value="ECO:0007669"/>
    <property type="project" value="InterPro"/>
</dbReference>
<feature type="compositionally biased region" description="Gly residues" evidence="2">
    <location>
        <begin position="342"/>
        <end position="353"/>
    </location>
</feature>
<organism evidence="6 7">
    <name type="scientific">Callorhinchus milii</name>
    <name type="common">Ghost shark</name>
    <dbReference type="NCBI Taxonomy" id="7868"/>
    <lineage>
        <taxon>Eukaryota</taxon>
        <taxon>Metazoa</taxon>
        <taxon>Chordata</taxon>
        <taxon>Craniata</taxon>
        <taxon>Vertebrata</taxon>
        <taxon>Chondrichthyes</taxon>
        <taxon>Holocephali</taxon>
        <taxon>Chimaeriformes</taxon>
        <taxon>Callorhinchidae</taxon>
        <taxon>Callorhinchus</taxon>
    </lineage>
</organism>
<dbReference type="Pfam" id="PF02181">
    <property type="entry name" value="FH2"/>
    <property type="match status" value="1"/>
</dbReference>
<dbReference type="GO" id="GO:0051015">
    <property type="term" value="F:actin filament binding"/>
    <property type="evidence" value="ECO:0007669"/>
    <property type="project" value="TreeGrafter"/>
</dbReference>
<evidence type="ECO:0000313" key="7">
    <source>
        <dbReference type="Proteomes" id="UP000314986"/>
    </source>
</evidence>
<proteinExistence type="inferred from homology"/>
<sequence>QLVWVKVGNENQDDTFPSYLQNCMNLPPEKVSLLNQYDSEKKWDLICDQERFQVRSPPSVYIQKLRGFLDQGGVSRKFKRRIQESAQVLRELEISLRTNHIGWVQEFLNDDNKGLDVLVDYLAFTQSAVTAWQPLTAAQCSPNLPHPITALSVAPSYAATLYLPTISLPTLAPSLRSTLTPKDDVHVCIMCLRAIMNYQSGFNLVMQHHHCVNEITLSLNNWSARTKALVLELLAAVCLVRGGHDIIMSAFDNFQMVCGEKRPFEKLMEYFQNEDGSIDFMVACMQFINIVVHSVEDMNFRVHLQFVFTALGLDKYLEVSPGAGLGAMEVGLGVIGGGAGSEEGGAGSEGGGLTEKLQESENDTMSKVAELEKQLMQAQREAEQQRVSVCVSVCVSVSVCLRVSVCGVGGQSIRMRSPIQTKFRMPLLNWASLQPNQITGTVFTELNDEKLLQELNMADFEERFQTKAQKSAVDINTIKAKAAQKCQNKVSLIEGNRAKNLAITLRKGGLNTEAMCQAIDSFDLQSLSLDFLELLTRFVPTECERKVLERYEAEGRPLAELGEEDRFMIKFSKIPRLDKRMDTMIFMGNFSDTAQRLTPQLNAVIAASMSIKSSTKLKKILEIILAFGNYMNSSKKGMAYGFRLKSLDQLLETKSTDRKQTLMSYMVDIVNERYPELSNFHTDLLFLDKAAAVSLDSVVQDVRGLERGMELARKEILVQDSMILKEFLSSNNEKLEQLQRDSTSAQEAYSSVVEYFGENVKTTQPSTFFQLFTRFIKAYKQDNQNRQREEAAQEAPVTDPTNASPQDKKKPPFLDLMAELKKKQNKERIIYDGKDGAIEDIITDLRNQPYRPGDAMRRSARKRVDEQTLRVSGEVSL</sequence>
<feature type="region of interest" description="Disordered" evidence="2">
    <location>
        <begin position="845"/>
        <end position="877"/>
    </location>
</feature>
<evidence type="ECO:0000259" key="4">
    <source>
        <dbReference type="PROSITE" id="PS51232"/>
    </source>
</evidence>
<dbReference type="InterPro" id="IPR010472">
    <property type="entry name" value="FH3_dom"/>
</dbReference>
<dbReference type="FunFam" id="1.20.58.2220:FF:000001">
    <property type="entry name" value="Formin-like 1, isoform CRA_c"/>
    <property type="match status" value="1"/>
</dbReference>
<feature type="region of interest" description="Disordered" evidence="2">
    <location>
        <begin position="783"/>
        <end position="812"/>
    </location>
</feature>
<evidence type="ECO:0000313" key="6">
    <source>
        <dbReference type="Ensembl" id="ENSCMIP00000018827.1"/>
    </source>
</evidence>
<keyword evidence="7" id="KW-1185">Reference proteome</keyword>